<gene>
    <name evidence="1" type="ORF">JOF45_002398</name>
</gene>
<name>A0ABS4T4J5_9MICC</name>
<comment type="caution">
    <text evidence="1">The sequence shown here is derived from an EMBL/GenBank/DDBJ whole genome shotgun (WGS) entry which is preliminary data.</text>
</comment>
<organism evidence="1 2">
    <name type="scientific">Nesterenkonia lacusekhoensis</name>
    <dbReference type="NCBI Taxonomy" id="150832"/>
    <lineage>
        <taxon>Bacteria</taxon>
        <taxon>Bacillati</taxon>
        <taxon>Actinomycetota</taxon>
        <taxon>Actinomycetes</taxon>
        <taxon>Micrococcales</taxon>
        <taxon>Micrococcaceae</taxon>
        <taxon>Nesterenkonia</taxon>
    </lineage>
</organism>
<evidence type="ECO:0000313" key="2">
    <source>
        <dbReference type="Proteomes" id="UP001519331"/>
    </source>
</evidence>
<dbReference type="Proteomes" id="UP001519331">
    <property type="component" value="Unassembled WGS sequence"/>
</dbReference>
<keyword evidence="2" id="KW-1185">Reference proteome</keyword>
<reference evidence="1 2" key="1">
    <citation type="submission" date="2021-03" db="EMBL/GenBank/DDBJ databases">
        <title>Sequencing the genomes of 1000 actinobacteria strains.</title>
        <authorList>
            <person name="Klenk H.-P."/>
        </authorList>
    </citation>
    <scope>NUCLEOTIDE SEQUENCE [LARGE SCALE GENOMIC DNA]</scope>
    <source>
        <strain evidence="1 2">DSM 12544</strain>
    </source>
</reference>
<protein>
    <submittedName>
        <fullName evidence="1">Uncharacterized protein</fullName>
    </submittedName>
</protein>
<accession>A0ABS4T4J5</accession>
<proteinExistence type="predicted"/>
<evidence type="ECO:0000313" key="1">
    <source>
        <dbReference type="EMBL" id="MBP2319379.1"/>
    </source>
</evidence>
<sequence length="32" mass="3659">MHDLIIIDGQLLMVPDLLGYWLTGQRCAESTR</sequence>
<dbReference type="EMBL" id="JAGINX010000001">
    <property type="protein sequence ID" value="MBP2319379.1"/>
    <property type="molecule type" value="Genomic_DNA"/>
</dbReference>